<protein>
    <recommendedName>
        <fullName evidence="10">DNA2/NAM7 helicase-like C-terminal domain-containing protein</fullName>
    </recommendedName>
</protein>
<evidence type="ECO:0000256" key="5">
    <source>
        <dbReference type="ARBA" id="ARBA00022840"/>
    </source>
</evidence>
<dbReference type="GO" id="GO:0043139">
    <property type="term" value="F:5'-3' DNA helicase activity"/>
    <property type="evidence" value="ECO:0007669"/>
    <property type="project" value="TreeGrafter"/>
</dbReference>
<keyword evidence="9" id="KW-1185">Reference proteome</keyword>
<evidence type="ECO:0000259" key="6">
    <source>
        <dbReference type="Pfam" id="PF13086"/>
    </source>
</evidence>
<dbReference type="GO" id="GO:0005524">
    <property type="term" value="F:ATP binding"/>
    <property type="evidence" value="ECO:0007669"/>
    <property type="project" value="UniProtKB-KW"/>
</dbReference>
<evidence type="ECO:0000256" key="3">
    <source>
        <dbReference type="ARBA" id="ARBA00022801"/>
    </source>
</evidence>
<dbReference type="CDD" id="cd18808">
    <property type="entry name" value="SF1_C_Upf1"/>
    <property type="match status" value="1"/>
</dbReference>
<dbReference type="OrthoDB" id="4835297at2759"/>
<evidence type="ECO:0000313" key="9">
    <source>
        <dbReference type="Proteomes" id="UP000272025"/>
    </source>
</evidence>
<feature type="domain" description="DNA2/NAM7 helicase-like C-terminal" evidence="7">
    <location>
        <begin position="758"/>
        <end position="961"/>
    </location>
</feature>
<gene>
    <name evidence="8" type="ORF">SODALDRAFT_353804</name>
</gene>
<dbReference type="InterPro" id="IPR041677">
    <property type="entry name" value="DNA2/NAM7_AAA_11"/>
</dbReference>
<dbReference type="InterPro" id="IPR041679">
    <property type="entry name" value="DNA2/NAM7-like_C"/>
</dbReference>
<feature type="domain" description="DNA2/NAM7 helicase helicase" evidence="6">
    <location>
        <begin position="464"/>
        <end position="737"/>
    </location>
</feature>
<evidence type="ECO:0000259" key="7">
    <source>
        <dbReference type="Pfam" id="PF13087"/>
    </source>
</evidence>
<reference evidence="8 9" key="1">
    <citation type="journal article" date="2018" name="Mol. Ecol.">
        <title>The obligate alkalophilic soda-lake fungus Sodiomyces alkalinus has shifted to a protein diet.</title>
        <authorList>
            <person name="Grum-Grzhimaylo A.A."/>
            <person name="Falkoski D.L."/>
            <person name="van den Heuvel J."/>
            <person name="Valero-Jimenez C.A."/>
            <person name="Min B."/>
            <person name="Choi I.G."/>
            <person name="Lipzen A."/>
            <person name="Daum C.G."/>
            <person name="Aanen D.K."/>
            <person name="Tsang A."/>
            <person name="Henrissat B."/>
            <person name="Bilanenko E.N."/>
            <person name="de Vries R.P."/>
            <person name="van Kan J.A.L."/>
            <person name="Grigoriev I.V."/>
            <person name="Debets A.J.M."/>
        </authorList>
    </citation>
    <scope>NUCLEOTIDE SEQUENCE [LARGE SCALE GENOMIC DNA]</scope>
    <source>
        <strain evidence="8 9">F11</strain>
    </source>
</reference>
<comment type="similarity">
    <text evidence="1">Belongs to the DNA2/NAM7 helicase family.</text>
</comment>
<evidence type="ECO:0000313" key="8">
    <source>
        <dbReference type="EMBL" id="ROT34490.1"/>
    </source>
</evidence>
<dbReference type="InterPro" id="IPR050534">
    <property type="entry name" value="Coronavir_polyprotein_1ab"/>
</dbReference>
<evidence type="ECO:0000256" key="4">
    <source>
        <dbReference type="ARBA" id="ARBA00022806"/>
    </source>
</evidence>
<accession>A0A3N2PJ79</accession>
<dbReference type="Pfam" id="PF13087">
    <property type="entry name" value="AAA_12"/>
    <property type="match status" value="1"/>
</dbReference>
<dbReference type="GeneID" id="39582142"/>
<dbReference type="Gene3D" id="3.40.50.300">
    <property type="entry name" value="P-loop containing nucleotide triphosphate hydrolases"/>
    <property type="match status" value="2"/>
</dbReference>
<keyword evidence="2" id="KW-0547">Nucleotide-binding</keyword>
<dbReference type="SUPFAM" id="SSF52540">
    <property type="entry name" value="P-loop containing nucleoside triphosphate hydrolases"/>
    <property type="match status" value="1"/>
</dbReference>
<dbReference type="STRING" id="1314773.A0A3N2PJ79"/>
<dbReference type="PANTHER" id="PTHR43788">
    <property type="entry name" value="DNA2/NAM7 HELICASE FAMILY MEMBER"/>
    <property type="match status" value="1"/>
</dbReference>
<dbReference type="InterPro" id="IPR027417">
    <property type="entry name" value="P-loop_NTPase"/>
</dbReference>
<sequence length="1014" mass="112713">MSTSAPGFFKSEAFAAALYYDTEKGPRTVGGKEILPGAVDPVTVRLLSHLATDSSPTFGFRLSFVTSDDPGFGHRHRSSDGAVTRDYSIRVRFPRDGFKVFSRPLPTEIRKRLSPNNGEDVGNVDPPFVLVTIQLDPGEEVGVDGLAMPFFNENEEITSWLNKDAPIAGFRSLTSILAQREFTFLVESAARNLLGALCLMPPPFAYPYTKAYTWNMRRYKSEITKNMGQQFAGKVSFESDHHMLTALSHSQAQDVFQLAQDAGQISRSFFKTFIVVDGNADGPNTLGGIYIIPLCFNFLSTKFGTSWSRLARKEDTALQITLLNKDFVTTCDLFSSNLDHFVLRDTGDEQPGFSLDDRLDDEGVKKCELWARFIGSEPDPLHPDPEGKKYTISQSISQSLLRDFMMGNGFWTSWKMMQQLDAQNRPQGPQLPVNNLLDTPHTSLVDALVDCALPQDRQRFRKHLRSAPLGIVGILGFAGSGKTHCLATVVLTMCANPKINKVFASAPTNVAVSNMAERIYHLSCTIAGQGVQYQEPTPHDYKCLLVIRAYNINDEVTAFDDLCRGKYNSWYGGGHEKITSNGTRWSPYLSLAWWTARLFGFTCAGIPPPTKRDPYALVYMRHEMRKNKSLAELDNYIRRQERGKAQLGKKPGTMPKISRSELCKVMTSLVMRADVVCTTPFASTSAPYTRFKTAARAVAMDEAGAMDRTDALIVWGNTCRPCVMAGDPKQLPPTVMSAGDVDAKGYHLNRFSEDGKISILEFALRSGWPMYALHIQLRMAIGMFDLSLHNVYPELRGRFSYGVETNEGHHPVGLAVEDWVSRTYMKHSRPGSLEPLLLHVAGSVCEKSGTSRYNPAQVLAAAQLIRGLLQGTNGRVKASDFAVITPYRSNRAYAASLFKGDQYLAQIPVYTIDAIQGREADIVVFIMTVNSETGPGFVADLRRLNVAMTRQKSYLFIVGDVETLPKHSVRGRWGVFGGQMQGVPDLDYAQKLEGARVWTGILRYMVETGRVVRM</sequence>
<dbReference type="AlphaFoldDB" id="A0A3N2PJ79"/>
<organism evidence="8 9">
    <name type="scientific">Sodiomyces alkalinus (strain CBS 110278 / VKM F-3762 / F11)</name>
    <name type="common">Alkaliphilic filamentous fungus</name>
    <dbReference type="NCBI Taxonomy" id="1314773"/>
    <lineage>
        <taxon>Eukaryota</taxon>
        <taxon>Fungi</taxon>
        <taxon>Dikarya</taxon>
        <taxon>Ascomycota</taxon>
        <taxon>Pezizomycotina</taxon>
        <taxon>Sordariomycetes</taxon>
        <taxon>Hypocreomycetidae</taxon>
        <taxon>Glomerellales</taxon>
        <taxon>Plectosphaerellaceae</taxon>
        <taxon>Sodiomyces</taxon>
    </lineage>
</organism>
<dbReference type="GO" id="GO:0016787">
    <property type="term" value="F:hydrolase activity"/>
    <property type="evidence" value="ECO:0007669"/>
    <property type="project" value="UniProtKB-KW"/>
</dbReference>
<keyword evidence="4" id="KW-0347">Helicase</keyword>
<keyword evidence="3" id="KW-0378">Hydrolase</keyword>
<dbReference type="Pfam" id="PF13086">
    <property type="entry name" value="AAA_11"/>
    <property type="match status" value="1"/>
</dbReference>
<keyword evidence="5" id="KW-0067">ATP-binding</keyword>
<dbReference type="PANTHER" id="PTHR43788:SF8">
    <property type="entry name" value="DNA-BINDING PROTEIN SMUBP-2"/>
    <property type="match status" value="1"/>
</dbReference>
<proteinExistence type="inferred from homology"/>
<dbReference type="RefSeq" id="XP_028462296.1">
    <property type="nucleotide sequence ID" value="XM_028613664.1"/>
</dbReference>
<dbReference type="InterPro" id="IPR047187">
    <property type="entry name" value="SF1_C_Upf1"/>
</dbReference>
<evidence type="ECO:0008006" key="10">
    <source>
        <dbReference type="Google" id="ProtNLM"/>
    </source>
</evidence>
<dbReference type="Proteomes" id="UP000272025">
    <property type="component" value="Unassembled WGS sequence"/>
</dbReference>
<name>A0A3N2PJ79_SODAK</name>
<evidence type="ECO:0000256" key="2">
    <source>
        <dbReference type="ARBA" id="ARBA00022741"/>
    </source>
</evidence>
<dbReference type="EMBL" id="ML119069">
    <property type="protein sequence ID" value="ROT34490.1"/>
    <property type="molecule type" value="Genomic_DNA"/>
</dbReference>
<evidence type="ECO:0000256" key="1">
    <source>
        <dbReference type="ARBA" id="ARBA00007913"/>
    </source>
</evidence>